<dbReference type="AlphaFoldDB" id="A0A1R1PZQ3"/>
<keyword evidence="8" id="KW-1185">Reference proteome</keyword>
<accession>A0A1R1PZQ3</accession>
<dbReference type="InterPro" id="IPR045864">
    <property type="entry name" value="aa-tRNA-synth_II/BPL/LPL"/>
</dbReference>
<gene>
    <name evidence="7" type="ORF">AX774_g8</name>
</gene>
<evidence type="ECO:0000259" key="6">
    <source>
        <dbReference type="PROSITE" id="PS50862"/>
    </source>
</evidence>
<reference evidence="8" key="1">
    <citation type="submission" date="2017-01" db="EMBL/GenBank/DDBJ databases">
        <authorList>
            <person name="Wang Y."/>
            <person name="White M."/>
            <person name="Kvist S."/>
            <person name="Moncalvo J.-M."/>
        </authorList>
    </citation>
    <scope>NUCLEOTIDE SEQUENCE [LARGE SCALE GENOMIC DNA]</scope>
    <source>
        <strain evidence="8">COL-18-3</strain>
    </source>
</reference>
<dbReference type="Gene3D" id="3.30.930.10">
    <property type="entry name" value="Bira Bifunctional Protein, Domain 2"/>
    <property type="match status" value="1"/>
</dbReference>
<evidence type="ECO:0000313" key="8">
    <source>
        <dbReference type="Proteomes" id="UP000188320"/>
    </source>
</evidence>
<proteinExistence type="predicted"/>
<feature type="domain" description="Aminoacyl-transfer RNA synthetases class-II family profile" evidence="6">
    <location>
        <begin position="1"/>
        <end position="357"/>
    </location>
</feature>
<keyword evidence="3" id="KW-0067">ATP-binding</keyword>
<evidence type="ECO:0000313" key="7">
    <source>
        <dbReference type="EMBL" id="OMH86420.1"/>
    </source>
</evidence>
<evidence type="ECO:0000256" key="2">
    <source>
        <dbReference type="ARBA" id="ARBA00022741"/>
    </source>
</evidence>
<dbReference type="EMBL" id="LSSK01000001">
    <property type="protein sequence ID" value="OMH86420.1"/>
    <property type="molecule type" value="Genomic_DNA"/>
</dbReference>
<dbReference type="GO" id="GO:0005524">
    <property type="term" value="F:ATP binding"/>
    <property type="evidence" value="ECO:0007669"/>
    <property type="project" value="UniProtKB-KW"/>
</dbReference>
<comment type="caution">
    <text evidence="7">The sequence shown here is derived from an EMBL/GenBank/DDBJ whole genome shotgun (WGS) entry which is preliminary data.</text>
</comment>
<keyword evidence="2" id="KW-0547">Nucleotide-binding</keyword>
<dbReference type="GO" id="GO:0004824">
    <property type="term" value="F:lysine-tRNA ligase activity"/>
    <property type="evidence" value="ECO:0007669"/>
    <property type="project" value="TreeGrafter"/>
</dbReference>
<dbReference type="GO" id="GO:0005829">
    <property type="term" value="C:cytosol"/>
    <property type="evidence" value="ECO:0007669"/>
    <property type="project" value="TreeGrafter"/>
</dbReference>
<keyword evidence="1 7" id="KW-0436">Ligase</keyword>
<dbReference type="Proteomes" id="UP000188320">
    <property type="component" value="Unassembled WGS sequence"/>
</dbReference>
<dbReference type="PANTHER" id="PTHR42918:SF5">
    <property type="entry name" value="LYSINE--TRNA LIGASE, MITOCHONDRIAL"/>
    <property type="match status" value="1"/>
</dbReference>
<sequence length="357" mass="41531">MVIRSRIVWEIRKYMNERGYMEVETPILWNGVGGANATPFIIKAEGNDGENSAFGEKKKEREDYCLRIAPELFLKQMVVGGFDKVFEIGKVFRNEGTDRTHNPEFTTMEMYKAYTDVEELIEFTEELLRTIMKNIFNTTKFVVEEGDPKNKSSKEKVNGIQEDGEIDFGKPFKRVYIYKELEKVFGTARYKEIINNKEELIEFIAARTASQENRDSKVQELKAQRLEDLVDYVIEEYIEKKVITSRQPTVVIGHPVSQSPLSKESEIMRGFCNRFEVYVNGKELVNAYEELNDPFEQQRRFEIQQKGEELAENDRKYCQVLEYGLPPTGGWGMGIDRLVMMLTDTQQIRDVISFGLF</sequence>
<dbReference type="GO" id="GO:0006430">
    <property type="term" value="P:lysyl-tRNA aminoacylation"/>
    <property type="evidence" value="ECO:0007669"/>
    <property type="project" value="TreeGrafter"/>
</dbReference>
<dbReference type="InterPro" id="IPR002312">
    <property type="entry name" value="Asp/Asn-tRNA-synth_IIb"/>
</dbReference>
<evidence type="ECO:0000256" key="5">
    <source>
        <dbReference type="ARBA" id="ARBA00023146"/>
    </source>
</evidence>
<evidence type="ECO:0000256" key="4">
    <source>
        <dbReference type="ARBA" id="ARBA00022917"/>
    </source>
</evidence>
<dbReference type="InterPro" id="IPR006195">
    <property type="entry name" value="aa-tRNA-synth_II"/>
</dbReference>
<name>A0A1R1PZQ3_ZANCU</name>
<dbReference type="GO" id="GO:0000049">
    <property type="term" value="F:tRNA binding"/>
    <property type="evidence" value="ECO:0007669"/>
    <property type="project" value="TreeGrafter"/>
</dbReference>
<evidence type="ECO:0000256" key="3">
    <source>
        <dbReference type="ARBA" id="ARBA00022840"/>
    </source>
</evidence>
<keyword evidence="5" id="KW-0030">Aminoacyl-tRNA synthetase</keyword>
<dbReference type="OrthoDB" id="21243at2759"/>
<dbReference type="PRINTS" id="PR01042">
    <property type="entry name" value="TRNASYNTHASP"/>
</dbReference>
<organism evidence="7 8">
    <name type="scientific">Zancudomyces culisetae</name>
    <name type="common">Gut fungus</name>
    <name type="synonym">Smittium culisetae</name>
    <dbReference type="NCBI Taxonomy" id="1213189"/>
    <lineage>
        <taxon>Eukaryota</taxon>
        <taxon>Fungi</taxon>
        <taxon>Fungi incertae sedis</taxon>
        <taxon>Zoopagomycota</taxon>
        <taxon>Kickxellomycotina</taxon>
        <taxon>Harpellomycetes</taxon>
        <taxon>Harpellales</taxon>
        <taxon>Legeriomycetaceae</taxon>
        <taxon>Zancudomyces</taxon>
    </lineage>
</organism>
<dbReference type="PROSITE" id="PS50862">
    <property type="entry name" value="AA_TRNA_LIGASE_II"/>
    <property type="match status" value="1"/>
</dbReference>
<dbReference type="PANTHER" id="PTHR42918">
    <property type="entry name" value="LYSYL-TRNA SYNTHETASE"/>
    <property type="match status" value="1"/>
</dbReference>
<dbReference type="Pfam" id="PF00152">
    <property type="entry name" value="tRNA-synt_2"/>
    <property type="match status" value="1"/>
</dbReference>
<keyword evidence="4" id="KW-0648">Protein biosynthesis</keyword>
<protein>
    <submittedName>
        <fullName evidence="7">Putative lysine-tRNA ligase, cytoplasmic</fullName>
    </submittedName>
</protein>
<dbReference type="SUPFAM" id="SSF55681">
    <property type="entry name" value="Class II aaRS and biotin synthetases"/>
    <property type="match status" value="1"/>
</dbReference>
<evidence type="ECO:0000256" key="1">
    <source>
        <dbReference type="ARBA" id="ARBA00022598"/>
    </source>
</evidence>
<dbReference type="InterPro" id="IPR004364">
    <property type="entry name" value="Aa-tRNA-synt_II"/>
</dbReference>